<dbReference type="InterPro" id="IPR018060">
    <property type="entry name" value="HTH_AraC"/>
</dbReference>
<evidence type="ECO:0000313" key="6">
    <source>
        <dbReference type="Proteomes" id="UP000284605"/>
    </source>
</evidence>
<dbReference type="RefSeq" id="WP_119778700.1">
    <property type="nucleotide sequence ID" value="NZ_QYUK01000011.1"/>
</dbReference>
<evidence type="ECO:0000256" key="1">
    <source>
        <dbReference type="ARBA" id="ARBA00023015"/>
    </source>
</evidence>
<dbReference type="PANTHER" id="PTHR47894">
    <property type="entry name" value="HTH-TYPE TRANSCRIPTIONAL REGULATOR GADX"/>
    <property type="match status" value="1"/>
</dbReference>
<dbReference type="PANTHER" id="PTHR47894:SF1">
    <property type="entry name" value="HTH-TYPE TRANSCRIPTIONAL REGULATOR VQSM"/>
    <property type="match status" value="1"/>
</dbReference>
<gene>
    <name evidence="5" type="ORF">D3874_14420</name>
</gene>
<accession>A0A418WDF0</accession>
<protein>
    <submittedName>
        <fullName evidence="5">AraC family transcriptional regulator</fullName>
    </submittedName>
</protein>
<reference evidence="5 6" key="1">
    <citation type="submission" date="2018-09" db="EMBL/GenBank/DDBJ databases">
        <authorList>
            <person name="Zhu H."/>
        </authorList>
    </citation>
    <scope>NUCLEOTIDE SEQUENCE [LARGE SCALE GENOMIC DNA]</scope>
    <source>
        <strain evidence="5 6">K1W22B-8</strain>
    </source>
</reference>
<evidence type="ECO:0000256" key="2">
    <source>
        <dbReference type="ARBA" id="ARBA00023125"/>
    </source>
</evidence>
<dbReference type="InterPro" id="IPR020449">
    <property type="entry name" value="Tscrpt_reg_AraC-type_HTH"/>
</dbReference>
<dbReference type="EMBL" id="QYUK01000011">
    <property type="protein sequence ID" value="RJF88065.1"/>
    <property type="molecule type" value="Genomic_DNA"/>
</dbReference>
<sequence>MLRGTISVRLIEEALVEPRRRGLDTDALLAAAGIEPALMADPAARVPAAHYGALWLGLVRAMDDEFFGMDSHRMKPGSFTLMTHAVAQAQTVGQGLGRALRFLGAVLDDMQGQVTREGDRAEVVLAEPGAPRRAFTYCTFWLILHGLTCWLAGRRIPIIAADFRCPAPDYIDDYQTLFTHDLRFGRARTRIVFDAAFLDLPVKRSTPEVKAFLRKAPANILVKYRSNDSLTVRVRRLLRASLPTAWPDFDSLAGTLHMSPSTLRRRLDGEGQSYQSIKDSLRRDHAVRCLGRGQQSVAAIAEELGFADPSSFHRAFKKWTGLQPNEYRRRAGEGQAGGRLTEA</sequence>
<comment type="caution">
    <text evidence="5">The sequence shown here is derived from an EMBL/GenBank/DDBJ whole genome shotgun (WGS) entry which is preliminary data.</text>
</comment>
<proteinExistence type="predicted"/>
<dbReference type="Proteomes" id="UP000284605">
    <property type="component" value="Unassembled WGS sequence"/>
</dbReference>
<organism evidence="5 6">
    <name type="scientific">Oleomonas cavernae</name>
    <dbReference type="NCBI Taxonomy" id="2320859"/>
    <lineage>
        <taxon>Bacteria</taxon>
        <taxon>Pseudomonadati</taxon>
        <taxon>Pseudomonadota</taxon>
        <taxon>Alphaproteobacteria</taxon>
        <taxon>Acetobacterales</taxon>
        <taxon>Acetobacteraceae</taxon>
        <taxon>Oleomonas</taxon>
    </lineage>
</organism>
<dbReference type="InterPro" id="IPR009057">
    <property type="entry name" value="Homeodomain-like_sf"/>
</dbReference>
<keyword evidence="3" id="KW-0804">Transcription</keyword>
<dbReference type="Pfam" id="PF12833">
    <property type="entry name" value="HTH_18"/>
    <property type="match status" value="1"/>
</dbReference>
<keyword evidence="1" id="KW-0805">Transcription regulation</keyword>
<dbReference type="Pfam" id="PF12625">
    <property type="entry name" value="Arabinose_bd"/>
    <property type="match status" value="1"/>
</dbReference>
<dbReference type="InterPro" id="IPR032687">
    <property type="entry name" value="AraC-type_N"/>
</dbReference>
<dbReference type="OrthoDB" id="9805730at2"/>
<name>A0A418WDF0_9PROT</name>
<keyword evidence="2" id="KW-0238">DNA-binding</keyword>
<evidence type="ECO:0000256" key="3">
    <source>
        <dbReference type="ARBA" id="ARBA00023163"/>
    </source>
</evidence>
<keyword evidence="6" id="KW-1185">Reference proteome</keyword>
<dbReference type="PRINTS" id="PR00032">
    <property type="entry name" value="HTHARAC"/>
</dbReference>
<dbReference type="PROSITE" id="PS01124">
    <property type="entry name" value="HTH_ARAC_FAMILY_2"/>
    <property type="match status" value="1"/>
</dbReference>
<dbReference type="SMART" id="SM00342">
    <property type="entry name" value="HTH_ARAC"/>
    <property type="match status" value="1"/>
</dbReference>
<evidence type="ECO:0000259" key="4">
    <source>
        <dbReference type="PROSITE" id="PS01124"/>
    </source>
</evidence>
<dbReference type="GO" id="GO:0005829">
    <property type="term" value="C:cytosol"/>
    <property type="evidence" value="ECO:0007669"/>
    <property type="project" value="TreeGrafter"/>
</dbReference>
<feature type="domain" description="HTH araC/xylS-type" evidence="4">
    <location>
        <begin position="232"/>
        <end position="330"/>
    </location>
</feature>
<dbReference type="SUPFAM" id="SSF46689">
    <property type="entry name" value="Homeodomain-like"/>
    <property type="match status" value="1"/>
</dbReference>
<dbReference type="GO" id="GO:0003700">
    <property type="term" value="F:DNA-binding transcription factor activity"/>
    <property type="evidence" value="ECO:0007669"/>
    <property type="project" value="InterPro"/>
</dbReference>
<dbReference type="AlphaFoldDB" id="A0A418WDF0"/>
<evidence type="ECO:0000313" key="5">
    <source>
        <dbReference type="EMBL" id="RJF88065.1"/>
    </source>
</evidence>
<dbReference type="GO" id="GO:0000976">
    <property type="term" value="F:transcription cis-regulatory region binding"/>
    <property type="evidence" value="ECO:0007669"/>
    <property type="project" value="TreeGrafter"/>
</dbReference>
<dbReference type="Gene3D" id="1.10.10.60">
    <property type="entry name" value="Homeodomain-like"/>
    <property type="match status" value="1"/>
</dbReference>